<feature type="region of interest" description="Disordered" evidence="1">
    <location>
        <begin position="1"/>
        <end position="74"/>
    </location>
</feature>
<evidence type="ECO:0000256" key="1">
    <source>
        <dbReference type="SAM" id="MobiDB-lite"/>
    </source>
</evidence>
<dbReference type="Proteomes" id="UP000019484">
    <property type="component" value="Unassembled WGS sequence"/>
</dbReference>
<name>W9Y0I1_9EURO</name>
<keyword evidence="3" id="KW-1185">Reference proteome</keyword>
<accession>W9Y0I1</accession>
<dbReference type="EMBL" id="AMWN01000006">
    <property type="protein sequence ID" value="EXJ83140.1"/>
    <property type="molecule type" value="Genomic_DNA"/>
</dbReference>
<dbReference type="RefSeq" id="XP_007725826.1">
    <property type="nucleotide sequence ID" value="XM_007727636.1"/>
</dbReference>
<proteinExistence type="predicted"/>
<sequence length="284" mass="31090">MEKVLRSSLAGIDEEKKEPDHKRKAEIDDGAGQDAHKKQRTSINPSGSFQQPSQGDRRDAASSHNGHGLHLPYGAEGDVAEIGAVRKLEPPANDIMTRNGFAIASQDTTATTAETEVTTAAPAMDVNCTKTAETAQDVYDKIRAYAQKILECSDLQKESIKEQADRIRSLELFGSPGLAAEKREKDRLVQEKLLLHQQLEHLQESSKHTVESITEMGGKIKSLEKQNEDMGASQQILKSVLQHVSGPVLGLDIDKCIELIRDGEPHQQAVILASAAYSSFTKKE</sequence>
<gene>
    <name evidence="2" type="ORF">A1O1_06759</name>
</gene>
<organism evidence="2 3">
    <name type="scientific">Capronia coronata CBS 617.96</name>
    <dbReference type="NCBI Taxonomy" id="1182541"/>
    <lineage>
        <taxon>Eukaryota</taxon>
        <taxon>Fungi</taxon>
        <taxon>Dikarya</taxon>
        <taxon>Ascomycota</taxon>
        <taxon>Pezizomycotina</taxon>
        <taxon>Eurotiomycetes</taxon>
        <taxon>Chaetothyriomycetidae</taxon>
        <taxon>Chaetothyriales</taxon>
        <taxon>Herpotrichiellaceae</taxon>
        <taxon>Capronia</taxon>
    </lineage>
</organism>
<dbReference type="AlphaFoldDB" id="W9Y0I1"/>
<feature type="compositionally biased region" description="Basic and acidic residues" evidence="1">
    <location>
        <begin position="13"/>
        <end position="27"/>
    </location>
</feature>
<feature type="compositionally biased region" description="Polar residues" evidence="1">
    <location>
        <begin position="41"/>
        <end position="54"/>
    </location>
</feature>
<evidence type="ECO:0000313" key="3">
    <source>
        <dbReference type="Proteomes" id="UP000019484"/>
    </source>
</evidence>
<dbReference type="GeneID" id="19161625"/>
<protein>
    <submittedName>
        <fullName evidence="2">Uncharacterized protein</fullName>
    </submittedName>
</protein>
<dbReference type="HOGENOM" id="CLU_980043_0_0_1"/>
<reference evidence="2 3" key="1">
    <citation type="submission" date="2013-03" db="EMBL/GenBank/DDBJ databases">
        <title>The Genome Sequence of Capronia coronata CBS 617.96.</title>
        <authorList>
            <consortium name="The Broad Institute Genomics Platform"/>
            <person name="Cuomo C."/>
            <person name="de Hoog S."/>
            <person name="Gorbushina A."/>
            <person name="Walker B."/>
            <person name="Young S.K."/>
            <person name="Zeng Q."/>
            <person name="Gargeya S."/>
            <person name="Fitzgerald M."/>
            <person name="Haas B."/>
            <person name="Abouelleil A."/>
            <person name="Allen A.W."/>
            <person name="Alvarado L."/>
            <person name="Arachchi H.M."/>
            <person name="Berlin A.M."/>
            <person name="Chapman S.B."/>
            <person name="Gainer-Dewar J."/>
            <person name="Goldberg J."/>
            <person name="Griggs A."/>
            <person name="Gujja S."/>
            <person name="Hansen M."/>
            <person name="Howarth C."/>
            <person name="Imamovic A."/>
            <person name="Ireland A."/>
            <person name="Larimer J."/>
            <person name="McCowan C."/>
            <person name="Murphy C."/>
            <person name="Pearson M."/>
            <person name="Poon T.W."/>
            <person name="Priest M."/>
            <person name="Roberts A."/>
            <person name="Saif S."/>
            <person name="Shea T."/>
            <person name="Sisk P."/>
            <person name="Sykes S."/>
            <person name="Wortman J."/>
            <person name="Nusbaum C."/>
            <person name="Birren B."/>
        </authorList>
    </citation>
    <scope>NUCLEOTIDE SEQUENCE [LARGE SCALE GENOMIC DNA]</scope>
    <source>
        <strain evidence="2 3">CBS 617.96</strain>
    </source>
</reference>
<comment type="caution">
    <text evidence="2">The sequence shown here is derived from an EMBL/GenBank/DDBJ whole genome shotgun (WGS) entry which is preliminary data.</text>
</comment>
<evidence type="ECO:0000313" key="2">
    <source>
        <dbReference type="EMBL" id="EXJ83140.1"/>
    </source>
</evidence>